<dbReference type="Proteomes" id="UP000821845">
    <property type="component" value="Chromosome 5"/>
</dbReference>
<evidence type="ECO:0000313" key="2">
    <source>
        <dbReference type="Proteomes" id="UP000821845"/>
    </source>
</evidence>
<keyword evidence="2" id="KW-1185">Reference proteome</keyword>
<accession>A0ACB7SBR8</accession>
<dbReference type="EMBL" id="CM023485">
    <property type="protein sequence ID" value="KAH6931511.1"/>
    <property type="molecule type" value="Genomic_DNA"/>
</dbReference>
<name>A0ACB7SBR8_HYAAI</name>
<evidence type="ECO:0000313" key="1">
    <source>
        <dbReference type="EMBL" id="KAH6931511.1"/>
    </source>
</evidence>
<gene>
    <name evidence="1" type="ORF">HPB50_024876</name>
</gene>
<organism evidence="1 2">
    <name type="scientific">Hyalomma asiaticum</name>
    <name type="common">Tick</name>
    <dbReference type="NCBI Taxonomy" id="266040"/>
    <lineage>
        <taxon>Eukaryota</taxon>
        <taxon>Metazoa</taxon>
        <taxon>Ecdysozoa</taxon>
        <taxon>Arthropoda</taxon>
        <taxon>Chelicerata</taxon>
        <taxon>Arachnida</taxon>
        <taxon>Acari</taxon>
        <taxon>Parasitiformes</taxon>
        <taxon>Ixodida</taxon>
        <taxon>Ixodoidea</taxon>
        <taxon>Ixodidae</taxon>
        <taxon>Hyalomminae</taxon>
        <taxon>Hyalomma</taxon>
    </lineage>
</organism>
<protein>
    <submittedName>
        <fullName evidence="1">Uncharacterized protein</fullName>
    </submittedName>
</protein>
<proteinExistence type="predicted"/>
<sequence>MPVTSRTKTSLERLLFRFLWSGSAVNISRHVCPGIRGLGIPDLGIMATAFHVRWTQVALDSVMTLARSLASYFLSTRLRMFSPSANSVPRAGTTSPFYGEAAKTLAKFERFRAHCRSFDLSRHNPNWKLITATFLDASRATFMHKLARGSLPIQYRPFTAGAARGVCREDTVHIFSQCALPAALHRKIASLFGLPGVPYQTVRLLNPLPSRAINQFALLLVECSYQVWLARSDAVFNGRRAGLQEVHAKVLKELWFHFTRESHVLGGKRFLETWHCPTVIFSKTGPTRGDWTTVSLPRSCKTHRHGRPKGRPRGAPRGHVCSVCGDSPRCTKRWPPPPVAAGHAVRNVHFVPCASTTLVRVGPFSLTKTPYSTPSGGGPVGVDVG</sequence>
<comment type="caution">
    <text evidence="1">The sequence shown here is derived from an EMBL/GenBank/DDBJ whole genome shotgun (WGS) entry which is preliminary data.</text>
</comment>
<reference evidence="1" key="1">
    <citation type="submission" date="2020-05" db="EMBL/GenBank/DDBJ databases">
        <title>Large-scale comparative analyses of tick genomes elucidate their genetic diversity and vector capacities.</title>
        <authorList>
            <person name="Jia N."/>
            <person name="Wang J."/>
            <person name="Shi W."/>
            <person name="Du L."/>
            <person name="Sun Y."/>
            <person name="Zhan W."/>
            <person name="Jiang J."/>
            <person name="Wang Q."/>
            <person name="Zhang B."/>
            <person name="Ji P."/>
            <person name="Sakyi L.B."/>
            <person name="Cui X."/>
            <person name="Yuan T."/>
            <person name="Jiang B."/>
            <person name="Yang W."/>
            <person name="Lam T.T.-Y."/>
            <person name="Chang Q."/>
            <person name="Ding S."/>
            <person name="Wang X."/>
            <person name="Zhu J."/>
            <person name="Ruan X."/>
            <person name="Zhao L."/>
            <person name="Wei J."/>
            <person name="Que T."/>
            <person name="Du C."/>
            <person name="Cheng J."/>
            <person name="Dai P."/>
            <person name="Han X."/>
            <person name="Huang E."/>
            <person name="Gao Y."/>
            <person name="Liu J."/>
            <person name="Shao H."/>
            <person name="Ye R."/>
            <person name="Li L."/>
            <person name="Wei W."/>
            <person name="Wang X."/>
            <person name="Wang C."/>
            <person name="Yang T."/>
            <person name="Huo Q."/>
            <person name="Li W."/>
            <person name="Guo W."/>
            <person name="Chen H."/>
            <person name="Zhou L."/>
            <person name="Ni X."/>
            <person name="Tian J."/>
            <person name="Zhou Y."/>
            <person name="Sheng Y."/>
            <person name="Liu T."/>
            <person name="Pan Y."/>
            <person name="Xia L."/>
            <person name="Li J."/>
            <person name="Zhao F."/>
            <person name="Cao W."/>
        </authorList>
    </citation>
    <scope>NUCLEOTIDE SEQUENCE</scope>
    <source>
        <strain evidence="1">Hyas-2018</strain>
    </source>
</reference>